<dbReference type="InterPro" id="IPR052895">
    <property type="entry name" value="HetReg/Transcr_Mod"/>
</dbReference>
<dbReference type="AlphaFoldDB" id="A0AAV9G7R2"/>
<feature type="domain" description="Heterokaryon incompatibility" evidence="1">
    <location>
        <begin position="58"/>
        <end position="107"/>
    </location>
</feature>
<dbReference type="PANTHER" id="PTHR24148">
    <property type="entry name" value="ANKYRIN REPEAT DOMAIN-CONTAINING PROTEIN 39 HOMOLOG-RELATED"/>
    <property type="match status" value="1"/>
</dbReference>
<sequence>MLAVAANQRSNIAIPHLDKLGIFACCTSCLNGRSESIASSATLLEYPLLGSPQRTHLYEALSYTWGADVRNKNIFIDGLPLPVTDNLHEALLFLRDRELTRVIWVDAPSEPRRGLARICKRPDEQVFDTLTLAAENGSLAKTASIHDNARIRGAVAEFFKRPWFERIWVVQEIAAARSIIVQCGTNTIDGHTFSLALDSNALEPIYRVSPELQSLLRPVAFLMGRATFRQRKPEVHRSESTAAKSLGIRPLGQLLDMYHCRKASLLHDKIFALLGMSSDSPTPDLPVDYSVTWGDLFHQLVRLILGQEVLIRTAAHSQRARIQGTGAVLGKVRWAKYNNQHDQQQVLVVLRDGNGSLGPEVTWTLPPSAKPILAGDLVCLLQGAAKASIIRHYQDFFLVIMIEAGGQQRSLAKFQRSFSLVWDWEEVGDEALGFDDGTTDYRPEANTRLWATVSILQDGKDFGTASWLLRSMRKALADADVPEHDPRALQVKYRLGTIYLQAKEWDKAKVLLRQMMAVQARSQGAHHPDTIKTRKRLASAYKGQGHQSPGMLKAILAILTKCHLGKKTVSVIVESLDREAVHLLLDVNGKDIEITENLLIAAAQNELNGAEVMSLLLDRGGPDVEVTEKVAVAAAQNRRQRDKLMEILLGQLEEAGQAESSLVFPAREAQQGEEGEAMKPLRKGYTARGRLSRWIPQAWVVGQTTSNSVENERGLILEILQPPAKHWELIHGEPMADVVAVYGTCSDVYKTWTHQDPWARKTLWLNDLLMERDHSLRDLAEDFLLMLVAKRKTCPGRPIIFIGQCFGGLVIKKLMVLARNTNSFKADIFKSTRQIIFCSTPHRGFHRSMAETKFKQHAGQHYATSMSKNSLEELSTDFFI</sequence>
<dbReference type="SUPFAM" id="SSF48452">
    <property type="entry name" value="TPR-like"/>
    <property type="match status" value="1"/>
</dbReference>
<protein>
    <recommendedName>
        <fullName evidence="1">Heterokaryon incompatibility domain-containing protein</fullName>
    </recommendedName>
</protein>
<name>A0AAV9G7R2_9PEZI</name>
<dbReference type="Gene3D" id="1.25.40.10">
    <property type="entry name" value="Tetratricopeptide repeat domain"/>
    <property type="match status" value="1"/>
</dbReference>
<organism evidence="2 3">
    <name type="scientific">Podospora aff. communis PSN243</name>
    <dbReference type="NCBI Taxonomy" id="3040156"/>
    <lineage>
        <taxon>Eukaryota</taxon>
        <taxon>Fungi</taxon>
        <taxon>Dikarya</taxon>
        <taxon>Ascomycota</taxon>
        <taxon>Pezizomycotina</taxon>
        <taxon>Sordariomycetes</taxon>
        <taxon>Sordariomycetidae</taxon>
        <taxon>Sordariales</taxon>
        <taxon>Podosporaceae</taxon>
        <taxon>Podospora</taxon>
    </lineage>
</organism>
<evidence type="ECO:0000313" key="3">
    <source>
        <dbReference type="Proteomes" id="UP001321760"/>
    </source>
</evidence>
<dbReference type="Gene3D" id="1.20.5.340">
    <property type="match status" value="1"/>
</dbReference>
<dbReference type="Pfam" id="PF23397">
    <property type="entry name" value="DUF7104"/>
    <property type="match status" value="2"/>
</dbReference>
<dbReference type="InterPro" id="IPR029058">
    <property type="entry name" value="AB_hydrolase_fold"/>
</dbReference>
<reference evidence="2" key="2">
    <citation type="submission" date="2023-05" db="EMBL/GenBank/DDBJ databases">
        <authorList>
            <consortium name="Lawrence Berkeley National Laboratory"/>
            <person name="Steindorff A."/>
            <person name="Hensen N."/>
            <person name="Bonometti L."/>
            <person name="Westerberg I."/>
            <person name="Brannstrom I.O."/>
            <person name="Guillou S."/>
            <person name="Cros-Aarteil S."/>
            <person name="Calhoun S."/>
            <person name="Haridas S."/>
            <person name="Kuo A."/>
            <person name="Mondo S."/>
            <person name="Pangilinan J."/>
            <person name="Riley R."/>
            <person name="Labutti K."/>
            <person name="Andreopoulos B."/>
            <person name="Lipzen A."/>
            <person name="Chen C."/>
            <person name="Yanf M."/>
            <person name="Daum C."/>
            <person name="Ng V."/>
            <person name="Clum A."/>
            <person name="Ohm R."/>
            <person name="Martin F."/>
            <person name="Silar P."/>
            <person name="Natvig D."/>
            <person name="Lalanne C."/>
            <person name="Gautier V."/>
            <person name="Ament-Velasquez S.L."/>
            <person name="Kruys A."/>
            <person name="Hutchinson M.I."/>
            <person name="Powell A.J."/>
            <person name="Barry K."/>
            <person name="Miller A.N."/>
            <person name="Grigoriev I.V."/>
            <person name="Debuchy R."/>
            <person name="Gladieux P."/>
            <person name="Thoren M.H."/>
            <person name="Johannesson H."/>
        </authorList>
    </citation>
    <scope>NUCLEOTIDE SEQUENCE</scope>
    <source>
        <strain evidence="2">PSN243</strain>
    </source>
</reference>
<reference evidence="2" key="1">
    <citation type="journal article" date="2023" name="Mol. Phylogenet. Evol.">
        <title>Genome-scale phylogeny and comparative genomics of the fungal order Sordariales.</title>
        <authorList>
            <person name="Hensen N."/>
            <person name="Bonometti L."/>
            <person name="Westerberg I."/>
            <person name="Brannstrom I.O."/>
            <person name="Guillou S."/>
            <person name="Cros-Aarteil S."/>
            <person name="Calhoun S."/>
            <person name="Haridas S."/>
            <person name="Kuo A."/>
            <person name="Mondo S."/>
            <person name="Pangilinan J."/>
            <person name="Riley R."/>
            <person name="LaButti K."/>
            <person name="Andreopoulos B."/>
            <person name="Lipzen A."/>
            <person name="Chen C."/>
            <person name="Yan M."/>
            <person name="Daum C."/>
            <person name="Ng V."/>
            <person name="Clum A."/>
            <person name="Steindorff A."/>
            <person name="Ohm R.A."/>
            <person name="Martin F."/>
            <person name="Silar P."/>
            <person name="Natvig D.O."/>
            <person name="Lalanne C."/>
            <person name="Gautier V."/>
            <person name="Ament-Velasquez S.L."/>
            <person name="Kruys A."/>
            <person name="Hutchinson M.I."/>
            <person name="Powell A.J."/>
            <person name="Barry K."/>
            <person name="Miller A.N."/>
            <person name="Grigoriev I.V."/>
            <person name="Debuchy R."/>
            <person name="Gladieux P."/>
            <person name="Hiltunen Thoren M."/>
            <person name="Johannesson H."/>
        </authorList>
    </citation>
    <scope>NUCLEOTIDE SEQUENCE</scope>
    <source>
        <strain evidence="2">PSN243</strain>
    </source>
</reference>
<dbReference type="Pfam" id="PF06985">
    <property type="entry name" value="HET"/>
    <property type="match status" value="1"/>
</dbReference>
<evidence type="ECO:0000313" key="2">
    <source>
        <dbReference type="EMBL" id="KAK4444611.1"/>
    </source>
</evidence>
<gene>
    <name evidence="2" type="ORF">QBC34DRAFT_385135</name>
</gene>
<accession>A0AAV9G7R2</accession>
<dbReference type="InterPro" id="IPR010730">
    <property type="entry name" value="HET"/>
</dbReference>
<dbReference type="Proteomes" id="UP001321760">
    <property type="component" value="Unassembled WGS sequence"/>
</dbReference>
<dbReference type="EMBL" id="MU865975">
    <property type="protein sequence ID" value="KAK4444611.1"/>
    <property type="molecule type" value="Genomic_DNA"/>
</dbReference>
<keyword evidence="3" id="KW-1185">Reference proteome</keyword>
<dbReference type="InterPro" id="IPR055530">
    <property type="entry name" value="DUF7104"/>
</dbReference>
<comment type="caution">
    <text evidence="2">The sequence shown here is derived from an EMBL/GenBank/DDBJ whole genome shotgun (WGS) entry which is preliminary data.</text>
</comment>
<proteinExistence type="predicted"/>
<dbReference type="InterPro" id="IPR011990">
    <property type="entry name" value="TPR-like_helical_dom_sf"/>
</dbReference>
<dbReference type="SUPFAM" id="SSF53474">
    <property type="entry name" value="alpha/beta-Hydrolases"/>
    <property type="match status" value="1"/>
</dbReference>
<evidence type="ECO:0000259" key="1">
    <source>
        <dbReference type="Pfam" id="PF06985"/>
    </source>
</evidence>
<dbReference type="PANTHER" id="PTHR24148:SF78">
    <property type="entry name" value="HETEROKARYON INCOMPATIBILITY DOMAIN-CONTAINING PROTEIN"/>
    <property type="match status" value="1"/>
</dbReference>